<dbReference type="EMBL" id="JAQQFR010000012">
    <property type="protein sequence ID" value="MFL9880301.1"/>
    <property type="molecule type" value="Genomic_DNA"/>
</dbReference>
<feature type="transmembrane region" description="Helical" evidence="1">
    <location>
        <begin position="461"/>
        <end position="482"/>
    </location>
</feature>
<gene>
    <name evidence="2" type="ORF">PQR63_18025</name>
</gene>
<keyword evidence="1" id="KW-1133">Transmembrane helix</keyword>
<reference evidence="2 3" key="1">
    <citation type="journal article" date="2024" name="Chem. Sci.">
        <title>Discovery of megapolipeptins by genome mining of a Burkholderiales bacteria collection.</title>
        <authorList>
            <person name="Paulo B.S."/>
            <person name="Recchia M.J.J."/>
            <person name="Lee S."/>
            <person name="Fergusson C.H."/>
            <person name="Romanowski S.B."/>
            <person name="Hernandez A."/>
            <person name="Krull N."/>
            <person name="Liu D.Y."/>
            <person name="Cavanagh H."/>
            <person name="Bos A."/>
            <person name="Gray C.A."/>
            <person name="Murphy B.T."/>
            <person name="Linington R.G."/>
            <person name="Eustaquio A.S."/>
        </authorList>
    </citation>
    <scope>NUCLEOTIDE SEQUENCE [LARGE SCALE GENOMIC DNA]</scope>
    <source>
        <strain evidence="2 3">RL21-008-BIB-B</strain>
    </source>
</reference>
<proteinExistence type="predicted"/>
<dbReference type="RefSeq" id="WP_408169348.1">
    <property type="nucleotide sequence ID" value="NZ_JAQQFR010000012.1"/>
</dbReference>
<sequence>MKRGIFLIHRWLGIVVCLVMLLWFVSGVVMMYVGYPKLTSAERLARLPDLDSRRCCIAVDEAARALPQGIQPSSIVLTSAGEQAQYQFRSGKKIFAVDAISGALIKGVSSNDAISAAQVFMPQATPRYVDLIDEDTWTHTRGLDMHRPLHRVQMNDPERTLLYISGATGEVVRKATQTERFWNYAGAWLHWLYAFRGGPLEGAWNGIVVYLSLAGVLVAISGSVIGIWRWRFRGRFRSGAKTPYREPVMRWHHLVGLGFAGVTLTWVFSGLMSMNPWNIFSGAAPAMNQQAYAGAKLTPVTWPLGGRDALRLLPSDLHVKELRWHLLDGKPYLIAVDGAGATRMIDAKAQRVSDVAPPADILSAAARLIDAPIADVQLLQQEDAYYYSREAHTMMGGMSHSLPVLRIRYADAAQTWVHIDPATGVVLGKLDQRQRVKRWLFAFLHSWDLPVLLSSRPWWDAALILLSLGGLALSGTGVVIGVRRLRR</sequence>
<dbReference type="Pfam" id="PF03929">
    <property type="entry name" value="PepSY_TM"/>
    <property type="match status" value="1"/>
</dbReference>
<evidence type="ECO:0000313" key="2">
    <source>
        <dbReference type="EMBL" id="MFL9880301.1"/>
    </source>
</evidence>
<evidence type="ECO:0000313" key="3">
    <source>
        <dbReference type="Proteomes" id="UP001629214"/>
    </source>
</evidence>
<keyword evidence="1" id="KW-0472">Membrane</keyword>
<feature type="transmembrane region" description="Helical" evidence="1">
    <location>
        <begin position="207"/>
        <end position="230"/>
    </location>
</feature>
<protein>
    <submittedName>
        <fullName evidence="2">PepSY domain-containing protein</fullName>
    </submittedName>
</protein>
<dbReference type="InterPro" id="IPR005625">
    <property type="entry name" value="PepSY-ass_TM"/>
</dbReference>
<feature type="transmembrane region" description="Helical" evidence="1">
    <location>
        <begin position="251"/>
        <end position="272"/>
    </location>
</feature>
<keyword evidence="1" id="KW-0812">Transmembrane</keyword>
<accession>A0ABW8ZB98</accession>
<feature type="transmembrane region" description="Helical" evidence="1">
    <location>
        <begin position="12"/>
        <end position="35"/>
    </location>
</feature>
<dbReference type="PANTHER" id="PTHR34219:SF6">
    <property type="entry name" value="BLR3280 PROTEIN"/>
    <property type="match status" value="1"/>
</dbReference>
<name>A0ABW8ZB98_9BURK</name>
<comment type="caution">
    <text evidence="2">The sequence shown here is derived from an EMBL/GenBank/DDBJ whole genome shotgun (WGS) entry which is preliminary data.</text>
</comment>
<organism evidence="2 3">
    <name type="scientific">Herbaspirillum rhizosphaerae</name>
    <dbReference type="NCBI Taxonomy" id="346179"/>
    <lineage>
        <taxon>Bacteria</taxon>
        <taxon>Pseudomonadati</taxon>
        <taxon>Pseudomonadota</taxon>
        <taxon>Betaproteobacteria</taxon>
        <taxon>Burkholderiales</taxon>
        <taxon>Oxalobacteraceae</taxon>
        <taxon>Herbaspirillum</taxon>
    </lineage>
</organism>
<dbReference type="PANTHER" id="PTHR34219">
    <property type="entry name" value="IRON-REGULATED INNER MEMBRANE PROTEIN-RELATED"/>
    <property type="match status" value="1"/>
</dbReference>
<evidence type="ECO:0000256" key="1">
    <source>
        <dbReference type="SAM" id="Phobius"/>
    </source>
</evidence>
<keyword evidence="3" id="KW-1185">Reference proteome</keyword>
<dbReference type="Proteomes" id="UP001629214">
    <property type="component" value="Unassembled WGS sequence"/>
</dbReference>